<protein>
    <submittedName>
        <fullName evidence="1">Uncharacterized protein</fullName>
    </submittedName>
</protein>
<accession>A0A1F4WFZ9</accession>
<sequence>MKMQYEDLFPLKIDIQTKNDKHFLELAILFDKPEFLAWLPKIRNKYGFDSLIPLGRYGETSSSFQHSKSEKFDLSIYKDVEGLVEYANENTRFGDYIDDSDLDLLERLDADANIICYIFKRPPYFADSIKQAILCGSTDGLLFDPTFATVVEGDMIQSTTGSFQLPQVAILVSPTSTDVEIKEQVVIARHLLKTDEKLAYYKPRVDKVNKIRAYREWYWQHLAGNTYIQISANWMERTDVDSSDSGSDYNRILKGVAYYKKLLQI</sequence>
<proteinExistence type="predicted"/>
<reference evidence="1 2" key="1">
    <citation type="journal article" date="2016" name="Nat. Commun.">
        <title>Thousands of microbial genomes shed light on interconnected biogeochemical processes in an aquifer system.</title>
        <authorList>
            <person name="Anantharaman K."/>
            <person name="Brown C.T."/>
            <person name="Hug L.A."/>
            <person name="Sharon I."/>
            <person name="Castelle C.J."/>
            <person name="Probst A.J."/>
            <person name="Thomas B.C."/>
            <person name="Singh A."/>
            <person name="Wilkins M.J."/>
            <person name="Karaoz U."/>
            <person name="Brodie E.L."/>
            <person name="Williams K.H."/>
            <person name="Hubbard S.S."/>
            <person name="Banfield J.F."/>
        </authorList>
    </citation>
    <scope>NUCLEOTIDE SEQUENCE [LARGE SCALE GENOMIC DNA]</scope>
</reference>
<gene>
    <name evidence="1" type="ORF">A2415_01675</name>
</gene>
<dbReference type="EMBL" id="MEWA01000048">
    <property type="protein sequence ID" value="OGC68364.1"/>
    <property type="molecule type" value="Genomic_DNA"/>
</dbReference>
<evidence type="ECO:0000313" key="2">
    <source>
        <dbReference type="Proteomes" id="UP000179113"/>
    </source>
</evidence>
<organism evidence="1 2">
    <name type="scientific">candidate division WWE3 bacterium RIFOXYC1_FULL_39_7</name>
    <dbReference type="NCBI Taxonomy" id="1802643"/>
    <lineage>
        <taxon>Bacteria</taxon>
        <taxon>Katanobacteria</taxon>
    </lineage>
</organism>
<comment type="caution">
    <text evidence="1">The sequence shown here is derived from an EMBL/GenBank/DDBJ whole genome shotgun (WGS) entry which is preliminary data.</text>
</comment>
<evidence type="ECO:0000313" key="1">
    <source>
        <dbReference type="EMBL" id="OGC68364.1"/>
    </source>
</evidence>
<dbReference type="Proteomes" id="UP000179113">
    <property type="component" value="Unassembled WGS sequence"/>
</dbReference>
<dbReference type="AlphaFoldDB" id="A0A1F4WFZ9"/>
<name>A0A1F4WFZ9_UNCKA</name>